<evidence type="ECO:0000313" key="3">
    <source>
        <dbReference type="Proteomes" id="UP000249746"/>
    </source>
</evidence>
<reference evidence="2 3" key="1">
    <citation type="submission" date="2017-03" db="EMBL/GenBank/DDBJ databases">
        <title>Genomic and clinical evidence uncovers the enterohepatic species Helicobacter valdiviensis as a potential human intestinal pathogen.</title>
        <authorList>
            <person name="Fresia P."/>
            <person name="Jara R."/>
            <person name="Sierra R."/>
            <person name="Ferres I."/>
            <person name="Greif G."/>
            <person name="Iraola G."/>
            <person name="Collado L."/>
        </authorList>
    </citation>
    <scope>NUCLEOTIDE SEQUENCE [LARGE SCALE GENOMIC DNA]</scope>
    <source>
        <strain evidence="2 3">WBE14</strain>
    </source>
</reference>
<evidence type="ECO:0000313" key="2">
    <source>
        <dbReference type="EMBL" id="PZT47415.1"/>
    </source>
</evidence>
<keyword evidence="3" id="KW-1185">Reference proteome</keyword>
<dbReference type="EMBL" id="NBIU01000036">
    <property type="protein sequence ID" value="PZT47415.1"/>
    <property type="molecule type" value="Genomic_DNA"/>
</dbReference>
<feature type="transmembrane region" description="Helical" evidence="1">
    <location>
        <begin position="12"/>
        <end position="31"/>
    </location>
</feature>
<proteinExistence type="predicted"/>
<name>A0A2W6MS86_9HELI</name>
<sequence length="231" mass="26938">MSAKASFTLLEALLILMILAILSSISFNTFFKSDLILAQDEILKHLHYTRFLALHTQKHIRQSYFCQSDFCKEEMERYQESFWRIQFSELKNIGIAYSIFSDSARIRESKNYDDRPMDSFEYARDLMDHKYLGVYNYNNTKFANPLRDGNFALSSRYKISKVVLRGCGESFDKKGNPIGVRILFDYLGKAYCKIPKEKVSPIEKQAILEIFDFHNKSVKICITHSGIIKKC</sequence>
<keyword evidence="1" id="KW-0812">Transmembrane</keyword>
<keyword evidence="1" id="KW-1133">Transmembrane helix</keyword>
<gene>
    <name evidence="2" type="ORF">B6S12_09260</name>
</gene>
<dbReference type="Proteomes" id="UP000249746">
    <property type="component" value="Unassembled WGS sequence"/>
</dbReference>
<protein>
    <submittedName>
        <fullName evidence="2">Prepilin-type cleavage/methylation domain-containing protein</fullName>
    </submittedName>
</protein>
<dbReference type="RefSeq" id="WP_181451025.1">
    <property type="nucleotide sequence ID" value="NZ_NBIU01000036.1"/>
</dbReference>
<organism evidence="2 3">
    <name type="scientific">Helicobacter valdiviensis</name>
    <dbReference type="NCBI Taxonomy" id="1458358"/>
    <lineage>
        <taxon>Bacteria</taxon>
        <taxon>Pseudomonadati</taxon>
        <taxon>Campylobacterota</taxon>
        <taxon>Epsilonproteobacteria</taxon>
        <taxon>Campylobacterales</taxon>
        <taxon>Helicobacteraceae</taxon>
        <taxon>Helicobacter</taxon>
    </lineage>
</organism>
<dbReference type="AlphaFoldDB" id="A0A2W6MS86"/>
<accession>A0A2W6MS86</accession>
<evidence type="ECO:0000256" key="1">
    <source>
        <dbReference type="SAM" id="Phobius"/>
    </source>
</evidence>
<keyword evidence="1" id="KW-0472">Membrane</keyword>
<comment type="caution">
    <text evidence="2">The sequence shown here is derived from an EMBL/GenBank/DDBJ whole genome shotgun (WGS) entry which is preliminary data.</text>
</comment>